<dbReference type="EMBL" id="LAZR01002697">
    <property type="protein sequence ID" value="KKN26742.1"/>
    <property type="molecule type" value="Genomic_DNA"/>
</dbReference>
<proteinExistence type="predicted"/>
<organism evidence="2">
    <name type="scientific">marine sediment metagenome</name>
    <dbReference type="NCBI Taxonomy" id="412755"/>
    <lineage>
        <taxon>unclassified sequences</taxon>
        <taxon>metagenomes</taxon>
        <taxon>ecological metagenomes</taxon>
    </lineage>
</organism>
<accession>A0A0F9PQ39</accession>
<protein>
    <recommendedName>
        <fullName evidence="1">Glycosyl hydrolase family 13 catalytic domain-containing protein</fullName>
    </recommendedName>
</protein>
<comment type="caution">
    <text evidence="2">The sequence shown here is derived from an EMBL/GenBank/DDBJ whole genome shotgun (WGS) entry which is preliminary data.</text>
</comment>
<evidence type="ECO:0000313" key="2">
    <source>
        <dbReference type="EMBL" id="KKN26742.1"/>
    </source>
</evidence>
<feature type="non-terminal residue" evidence="2">
    <location>
        <position position="1"/>
    </location>
</feature>
<dbReference type="Pfam" id="PF00128">
    <property type="entry name" value="Alpha-amylase"/>
    <property type="match status" value="1"/>
</dbReference>
<evidence type="ECO:0000259" key="1">
    <source>
        <dbReference type="Pfam" id="PF00128"/>
    </source>
</evidence>
<dbReference type="PANTHER" id="PTHR47786:SF2">
    <property type="entry name" value="GLYCOSYL HYDROLASE FAMILY 13 CATALYTIC DOMAIN-CONTAINING PROTEIN"/>
    <property type="match status" value="1"/>
</dbReference>
<dbReference type="AlphaFoldDB" id="A0A0F9PQ39"/>
<dbReference type="GO" id="GO:0005975">
    <property type="term" value="P:carbohydrate metabolic process"/>
    <property type="evidence" value="ECO:0007669"/>
    <property type="project" value="InterPro"/>
</dbReference>
<name>A0A0F9PQ39_9ZZZZ</name>
<gene>
    <name evidence="2" type="ORF">LCGC14_0871500</name>
</gene>
<dbReference type="PANTHER" id="PTHR47786">
    <property type="entry name" value="ALPHA-1,4-GLUCAN:MALTOSE-1-PHOSPHATE MALTOSYLTRANSFERASE"/>
    <property type="match status" value="1"/>
</dbReference>
<dbReference type="InterPro" id="IPR006047">
    <property type="entry name" value="GH13_cat_dom"/>
</dbReference>
<sequence length="79" mass="8989">EDVVGSPYSIYYYHVDKHIGGIEGLKEVRQQLSERDTRLLLDYVPNHVSIDSLWTLESNLFIEGTLLSLLSSPSLELLL</sequence>
<dbReference type="Gene3D" id="3.20.20.80">
    <property type="entry name" value="Glycosidases"/>
    <property type="match status" value="1"/>
</dbReference>
<reference evidence="2" key="1">
    <citation type="journal article" date="2015" name="Nature">
        <title>Complex archaea that bridge the gap between prokaryotes and eukaryotes.</title>
        <authorList>
            <person name="Spang A."/>
            <person name="Saw J.H."/>
            <person name="Jorgensen S.L."/>
            <person name="Zaremba-Niedzwiedzka K."/>
            <person name="Martijn J."/>
            <person name="Lind A.E."/>
            <person name="van Eijk R."/>
            <person name="Schleper C."/>
            <person name="Guy L."/>
            <person name="Ettema T.J."/>
        </authorList>
    </citation>
    <scope>NUCLEOTIDE SEQUENCE</scope>
</reference>
<dbReference type="InterPro" id="IPR017853">
    <property type="entry name" value="GH"/>
</dbReference>
<feature type="domain" description="Glycosyl hydrolase family 13 catalytic" evidence="1">
    <location>
        <begin position="12"/>
        <end position="58"/>
    </location>
</feature>
<dbReference type="SUPFAM" id="SSF51445">
    <property type="entry name" value="(Trans)glycosidases"/>
    <property type="match status" value="1"/>
</dbReference>